<dbReference type="Pfam" id="PF02135">
    <property type="entry name" value="zf-TAZ"/>
    <property type="match status" value="1"/>
</dbReference>
<dbReference type="PANTHER" id="PTHR46287:SF4">
    <property type="entry name" value="BTB_POZ AND TAZ DOMAIN-CONTAINING PROTEIN 2"/>
    <property type="match status" value="1"/>
</dbReference>
<dbReference type="Gramene" id="AET3Gv20923700.2">
    <property type="protein sequence ID" value="AET3Gv20923700.2"/>
    <property type="gene ID" value="AET3Gv20923700"/>
</dbReference>
<evidence type="ECO:0000256" key="1">
    <source>
        <dbReference type="ARBA" id="ARBA00022723"/>
    </source>
</evidence>
<dbReference type="Proteomes" id="UP000015105">
    <property type="component" value="Chromosome 3D"/>
</dbReference>
<reference evidence="7" key="2">
    <citation type="journal article" date="2017" name="Nat. Plants">
        <title>The Aegilops tauschii genome reveals multiple impacts of transposons.</title>
        <authorList>
            <person name="Zhao G."/>
            <person name="Zou C."/>
            <person name="Li K."/>
            <person name="Wang K."/>
            <person name="Li T."/>
            <person name="Gao L."/>
            <person name="Zhang X."/>
            <person name="Wang H."/>
            <person name="Yang Z."/>
            <person name="Liu X."/>
            <person name="Jiang W."/>
            <person name="Mao L."/>
            <person name="Kong X."/>
            <person name="Jiao Y."/>
            <person name="Jia J."/>
        </authorList>
    </citation>
    <scope>NUCLEOTIDE SEQUENCE [LARGE SCALE GENOMIC DNA]</scope>
    <source>
        <strain evidence="7">cv. AL8/78</strain>
    </source>
</reference>
<keyword evidence="1" id="KW-0479">Metal-binding</keyword>
<reference evidence="6" key="5">
    <citation type="journal article" date="2021" name="G3 (Bethesda)">
        <title>Aegilops tauschii genome assembly Aet v5.0 features greater sequence contiguity and improved annotation.</title>
        <authorList>
            <person name="Wang L."/>
            <person name="Zhu T."/>
            <person name="Rodriguez J.C."/>
            <person name="Deal K.R."/>
            <person name="Dubcovsky J."/>
            <person name="McGuire P.E."/>
            <person name="Lux T."/>
            <person name="Spannagl M."/>
            <person name="Mayer K.F.X."/>
            <person name="Baldrich P."/>
            <person name="Meyers B.C."/>
            <person name="Huo N."/>
            <person name="Gu Y.Q."/>
            <person name="Zhou H."/>
            <person name="Devos K.M."/>
            <person name="Bennetzen J.L."/>
            <person name="Unver T."/>
            <person name="Budak H."/>
            <person name="Gulick P.J."/>
            <person name="Galiba G."/>
            <person name="Kalapos B."/>
            <person name="Nelson D.R."/>
            <person name="Li P."/>
            <person name="You F.M."/>
            <person name="Luo M.C."/>
            <person name="Dvorak J."/>
        </authorList>
    </citation>
    <scope>NUCLEOTIDE SEQUENCE [LARGE SCALE GENOMIC DNA]</scope>
    <source>
        <strain evidence="6">cv. AL8/78</strain>
    </source>
</reference>
<evidence type="ECO:0000259" key="5">
    <source>
        <dbReference type="SMART" id="SM00551"/>
    </source>
</evidence>
<dbReference type="GO" id="GO:0006950">
    <property type="term" value="P:response to stress"/>
    <property type="evidence" value="ECO:0007669"/>
    <property type="project" value="UniProtKB-ARBA"/>
</dbReference>
<evidence type="ECO:0000256" key="2">
    <source>
        <dbReference type="ARBA" id="ARBA00022771"/>
    </source>
</evidence>
<evidence type="ECO:0000256" key="4">
    <source>
        <dbReference type="ARBA" id="ARBA00022833"/>
    </source>
</evidence>
<dbReference type="SMART" id="SM00551">
    <property type="entry name" value="ZnF_TAZ"/>
    <property type="match status" value="1"/>
</dbReference>
<keyword evidence="4" id="KW-0862">Zinc</keyword>
<proteinExistence type="predicted"/>
<dbReference type="EnsemblPlants" id="AET3Gv20923700.2">
    <property type="protein sequence ID" value="AET3Gv20923700.2"/>
    <property type="gene ID" value="AET3Gv20923700"/>
</dbReference>
<keyword evidence="3" id="KW-0833">Ubl conjugation pathway</keyword>
<reference evidence="6" key="3">
    <citation type="journal article" date="2017" name="Nature">
        <title>Genome sequence of the progenitor of the wheat D genome Aegilops tauschii.</title>
        <authorList>
            <person name="Luo M.C."/>
            <person name="Gu Y.Q."/>
            <person name="Puiu D."/>
            <person name="Wang H."/>
            <person name="Twardziok S.O."/>
            <person name="Deal K.R."/>
            <person name="Huo N."/>
            <person name="Zhu T."/>
            <person name="Wang L."/>
            <person name="Wang Y."/>
            <person name="McGuire P.E."/>
            <person name="Liu S."/>
            <person name="Long H."/>
            <person name="Ramasamy R.K."/>
            <person name="Rodriguez J.C."/>
            <person name="Van S.L."/>
            <person name="Yuan L."/>
            <person name="Wang Z."/>
            <person name="Xia Z."/>
            <person name="Xiao L."/>
            <person name="Anderson O.D."/>
            <person name="Ouyang S."/>
            <person name="Liang Y."/>
            <person name="Zimin A.V."/>
            <person name="Pertea G."/>
            <person name="Qi P."/>
            <person name="Bennetzen J.L."/>
            <person name="Dai X."/>
            <person name="Dawson M.W."/>
            <person name="Muller H.G."/>
            <person name="Kugler K."/>
            <person name="Rivarola-Duarte L."/>
            <person name="Spannagl M."/>
            <person name="Mayer K.F.X."/>
            <person name="Lu F.H."/>
            <person name="Bevan M.W."/>
            <person name="Leroy P."/>
            <person name="Li P."/>
            <person name="You F.M."/>
            <person name="Sun Q."/>
            <person name="Liu Z."/>
            <person name="Lyons E."/>
            <person name="Wicker T."/>
            <person name="Salzberg S.L."/>
            <person name="Devos K.M."/>
            <person name="Dvorak J."/>
        </authorList>
    </citation>
    <scope>NUCLEOTIDE SEQUENCE [LARGE SCALE GENOMIC DNA]</scope>
    <source>
        <strain evidence="6">cv. AL8/78</strain>
    </source>
</reference>
<reference evidence="7" key="1">
    <citation type="journal article" date="2014" name="Science">
        <title>Ancient hybridizations among the ancestral genomes of bread wheat.</title>
        <authorList>
            <consortium name="International Wheat Genome Sequencing Consortium,"/>
            <person name="Marcussen T."/>
            <person name="Sandve S.R."/>
            <person name="Heier L."/>
            <person name="Spannagl M."/>
            <person name="Pfeifer M."/>
            <person name="Jakobsen K.S."/>
            <person name="Wulff B.B."/>
            <person name="Steuernagel B."/>
            <person name="Mayer K.F."/>
            <person name="Olsen O.A."/>
        </authorList>
    </citation>
    <scope>NUCLEOTIDE SEQUENCE [LARGE SCALE GENOMIC DNA]</scope>
    <source>
        <strain evidence="7">cv. AL8/78</strain>
    </source>
</reference>
<dbReference type="GO" id="GO:0008270">
    <property type="term" value="F:zinc ion binding"/>
    <property type="evidence" value="ECO:0007669"/>
    <property type="project" value="UniProtKB-KW"/>
</dbReference>
<dbReference type="Gene3D" id="1.20.1020.10">
    <property type="entry name" value="TAZ domain"/>
    <property type="match status" value="1"/>
</dbReference>
<dbReference type="GO" id="GO:0005634">
    <property type="term" value="C:nucleus"/>
    <property type="evidence" value="ECO:0007669"/>
    <property type="project" value="TreeGrafter"/>
</dbReference>
<reference evidence="6" key="4">
    <citation type="submission" date="2019-03" db="UniProtKB">
        <authorList>
            <consortium name="EnsemblPlants"/>
        </authorList>
    </citation>
    <scope>IDENTIFICATION</scope>
</reference>
<feature type="domain" description="TAZ-type" evidence="5">
    <location>
        <begin position="83"/>
        <end position="174"/>
    </location>
</feature>
<sequence length="225" mass="25396">RGFVPLKSLQISSICRIRSCGSIDVMWAVGHVCWRLRCHFGRWRDDAFQSAAKDRWPANLDVSVRRAPGKMRRRKWRRKRAEQKVYVELSDAMDILRHICTEGCTEVGPVGQAPAKSPCPAYATCRGLQLLIRHFSRCKSRATCPRCQRMWQLLRLHAALCRVPDGHCNTPLCTQFKLKEQQKEAMSASVAAKAGDGRWGLLVKKVKAVSVMSSLGKRSSPSQCC</sequence>
<dbReference type="InterPro" id="IPR044513">
    <property type="entry name" value="BT1/2/3/4/5"/>
</dbReference>
<evidence type="ECO:0000313" key="6">
    <source>
        <dbReference type="EnsemblPlants" id="AET3Gv20923700.2"/>
    </source>
</evidence>
<name>A0A453G8C8_AEGTS</name>
<dbReference type="PANTHER" id="PTHR46287">
    <property type="entry name" value="BTB/POZ AND TAZ DOMAIN-CONTAINING PROTEIN 3-RELATED"/>
    <property type="match status" value="1"/>
</dbReference>
<accession>A0A453G8C8</accession>
<keyword evidence="7" id="KW-1185">Reference proteome</keyword>
<evidence type="ECO:0000256" key="3">
    <source>
        <dbReference type="ARBA" id="ARBA00022786"/>
    </source>
</evidence>
<protein>
    <recommendedName>
        <fullName evidence="5">TAZ-type domain-containing protein</fullName>
    </recommendedName>
</protein>
<keyword evidence="2" id="KW-0863">Zinc-finger</keyword>
<dbReference type="InterPro" id="IPR035898">
    <property type="entry name" value="TAZ_dom_sf"/>
</dbReference>
<dbReference type="InterPro" id="IPR000197">
    <property type="entry name" value="Znf_TAZ"/>
</dbReference>
<dbReference type="AlphaFoldDB" id="A0A453G8C8"/>
<evidence type="ECO:0000313" key="7">
    <source>
        <dbReference type="Proteomes" id="UP000015105"/>
    </source>
</evidence>
<dbReference type="SUPFAM" id="SSF57933">
    <property type="entry name" value="TAZ domain"/>
    <property type="match status" value="1"/>
</dbReference>
<organism evidence="6 7">
    <name type="scientific">Aegilops tauschii subsp. strangulata</name>
    <name type="common">Goatgrass</name>
    <dbReference type="NCBI Taxonomy" id="200361"/>
    <lineage>
        <taxon>Eukaryota</taxon>
        <taxon>Viridiplantae</taxon>
        <taxon>Streptophyta</taxon>
        <taxon>Embryophyta</taxon>
        <taxon>Tracheophyta</taxon>
        <taxon>Spermatophyta</taxon>
        <taxon>Magnoliopsida</taxon>
        <taxon>Liliopsida</taxon>
        <taxon>Poales</taxon>
        <taxon>Poaceae</taxon>
        <taxon>BOP clade</taxon>
        <taxon>Pooideae</taxon>
        <taxon>Triticodae</taxon>
        <taxon>Triticeae</taxon>
        <taxon>Triticinae</taxon>
        <taxon>Aegilops</taxon>
    </lineage>
</organism>